<proteinExistence type="predicted"/>
<feature type="compositionally biased region" description="Polar residues" evidence="3">
    <location>
        <begin position="739"/>
        <end position="748"/>
    </location>
</feature>
<name>A0A8J4V8H8_9MYCE</name>
<dbReference type="GO" id="GO:0005634">
    <property type="term" value="C:nucleus"/>
    <property type="evidence" value="ECO:0007669"/>
    <property type="project" value="UniProtKB-SubCell"/>
</dbReference>
<dbReference type="PROSITE" id="PS50071">
    <property type="entry name" value="HOMEOBOX_2"/>
    <property type="match status" value="1"/>
</dbReference>
<feature type="DNA-binding region" description="Homeobox" evidence="1">
    <location>
        <begin position="1162"/>
        <end position="1225"/>
    </location>
</feature>
<accession>A0A8J4V8H8</accession>
<keyword evidence="6" id="KW-1185">Reference proteome</keyword>
<dbReference type="Proteomes" id="UP000695562">
    <property type="component" value="Unassembled WGS sequence"/>
</dbReference>
<evidence type="ECO:0000256" key="1">
    <source>
        <dbReference type="PROSITE-ProRule" id="PRU00108"/>
    </source>
</evidence>
<feature type="compositionally biased region" description="Polar residues" evidence="3">
    <location>
        <begin position="845"/>
        <end position="864"/>
    </location>
</feature>
<feature type="region of interest" description="Disordered" evidence="3">
    <location>
        <begin position="267"/>
        <end position="323"/>
    </location>
</feature>
<feature type="compositionally biased region" description="Polar residues" evidence="3">
    <location>
        <begin position="1262"/>
        <end position="1281"/>
    </location>
</feature>
<feature type="region of interest" description="Disordered" evidence="3">
    <location>
        <begin position="193"/>
        <end position="213"/>
    </location>
</feature>
<dbReference type="CDD" id="cd00086">
    <property type="entry name" value="homeodomain"/>
    <property type="match status" value="1"/>
</dbReference>
<dbReference type="SUPFAM" id="SSF46689">
    <property type="entry name" value="Homeodomain-like"/>
    <property type="match status" value="1"/>
</dbReference>
<dbReference type="Pfam" id="PF00046">
    <property type="entry name" value="Homeodomain"/>
    <property type="match status" value="1"/>
</dbReference>
<dbReference type="GO" id="GO:0003677">
    <property type="term" value="F:DNA binding"/>
    <property type="evidence" value="ECO:0007669"/>
    <property type="project" value="UniProtKB-UniRule"/>
</dbReference>
<evidence type="ECO:0000259" key="4">
    <source>
        <dbReference type="PROSITE" id="PS50071"/>
    </source>
</evidence>
<protein>
    <recommendedName>
        <fullName evidence="4">Homeobox domain-containing protein</fullName>
    </recommendedName>
</protein>
<feature type="region of interest" description="Disordered" evidence="3">
    <location>
        <begin position="1016"/>
        <end position="1114"/>
    </location>
</feature>
<feature type="compositionally biased region" description="Low complexity" evidence="3">
    <location>
        <begin position="110"/>
        <end position="155"/>
    </location>
</feature>
<feature type="compositionally biased region" description="Low complexity" evidence="3">
    <location>
        <begin position="338"/>
        <end position="367"/>
    </location>
</feature>
<feature type="region of interest" description="Disordered" evidence="3">
    <location>
        <begin position="1132"/>
        <end position="1172"/>
    </location>
</feature>
<feature type="region of interest" description="Disordered" evidence="3">
    <location>
        <begin position="338"/>
        <end position="451"/>
    </location>
</feature>
<keyword evidence="1 2" id="KW-0371">Homeobox</keyword>
<feature type="region of interest" description="Disordered" evidence="3">
    <location>
        <begin position="845"/>
        <end position="865"/>
    </location>
</feature>
<feature type="region of interest" description="Disordered" evidence="3">
    <location>
        <begin position="774"/>
        <end position="809"/>
    </location>
</feature>
<dbReference type="InterPro" id="IPR009057">
    <property type="entry name" value="Homeodomain-like_sf"/>
</dbReference>
<evidence type="ECO:0000313" key="6">
    <source>
        <dbReference type="Proteomes" id="UP000695562"/>
    </source>
</evidence>
<dbReference type="Gene3D" id="1.10.10.60">
    <property type="entry name" value="Homeodomain-like"/>
    <property type="match status" value="1"/>
</dbReference>
<dbReference type="EMBL" id="AJWJ01000018">
    <property type="protein sequence ID" value="KAF2077837.1"/>
    <property type="molecule type" value="Genomic_DNA"/>
</dbReference>
<feature type="compositionally biased region" description="Low complexity" evidence="3">
    <location>
        <begin position="274"/>
        <end position="294"/>
    </location>
</feature>
<keyword evidence="1 2" id="KW-0539">Nucleus</keyword>
<dbReference type="OrthoDB" id="21682at2759"/>
<feature type="compositionally biased region" description="Polar residues" evidence="3">
    <location>
        <begin position="193"/>
        <end position="203"/>
    </location>
</feature>
<feature type="compositionally biased region" description="Low complexity" evidence="3">
    <location>
        <begin position="473"/>
        <end position="490"/>
    </location>
</feature>
<feature type="region of interest" description="Disordered" evidence="3">
    <location>
        <begin position="958"/>
        <end position="981"/>
    </location>
</feature>
<feature type="domain" description="Homeobox" evidence="4">
    <location>
        <begin position="1160"/>
        <end position="1224"/>
    </location>
</feature>
<feature type="compositionally biased region" description="Polar residues" evidence="3">
    <location>
        <begin position="295"/>
        <end position="314"/>
    </location>
</feature>
<dbReference type="SMART" id="SM00389">
    <property type="entry name" value="HOX"/>
    <property type="match status" value="1"/>
</dbReference>
<feature type="compositionally biased region" description="Low complexity" evidence="3">
    <location>
        <begin position="399"/>
        <end position="421"/>
    </location>
</feature>
<dbReference type="InterPro" id="IPR001356">
    <property type="entry name" value="HD"/>
</dbReference>
<keyword evidence="1 2" id="KW-0238">DNA-binding</keyword>
<feature type="region of interest" description="Disordered" evidence="3">
    <location>
        <begin position="473"/>
        <end position="498"/>
    </location>
</feature>
<evidence type="ECO:0000313" key="5">
    <source>
        <dbReference type="EMBL" id="KAF2077837.1"/>
    </source>
</evidence>
<feature type="compositionally biased region" description="Low complexity" evidence="3">
    <location>
        <begin position="1133"/>
        <end position="1148"/>
    </location>
</feature>
<feature type="compositionally biased region" description="Low complexity" evidence="3">
    <location>
        <begin position="788"/>
        <end position="809"/>
    </location>
</feature>
<comment type="subcellular location">
    <subcellularLocation>
        <location evidence="1 2">Nucleus</location>
    </subcellularLocation>
</comment>
<feature type="compositionally biased region" description="Low complexity" evidence="3">
    <location>
        <begin position="1043"/>
        <end position="1109"/>
    </location>
</feature>
<feature type="compositionally biased region" description="Pro residues" evidence="3">
    <location>
        <begin position="963"/>
        <end position="978"/>
    </location>
</feature>
<feature type="compositionally biased region" description="Basic and acidic residues" evidence="3">
    <location>
        <begin position="749"/>
        <end position="758"/>
    </location>
</feature>
<feature type="compositionally biased region" description="Low complexity" evidence="3">
    <location>
        <begin position="553"/>
        <end position="564"/>
    </location>
</feature>
<organism evidence="5 6">
    <name type="scientific">Polysphondylium violaceum</name>
    <dbReference type="NCBI Taxonomy" id="133409"/>
    <lineage>
        <taxon>Eukaryota</taxon>
        <taxon>Amoebozoa</taxon>
        <taxon>Evosea</taxon>
        <taxon>Eumycetozoa</taxon>
        <taxon>Dictyostelia</taxon>
        <taxon>Dictyosteliales</taxon>
        <taxon>Dictyosteliaceae</taxon>
        <taxon>Polysphondylium</taxon>
    </lineage>
</organism>
<feature type="region of interest" description="Disordered" evidence="3">
    <location>
        <begin position="739"/>
        <end position="762"/>
    </location>
</feature>
<reference evidence="5" key="1">
    <citation type="submission" date="2020-01" db="EMBL/GenBank/DDBJ databases">
        <title>Development of genomics and gene disruption for Polysphondylium violaceum indicates a role for the polyketide synthase stlB in stalk morphogenesis.</title>
        <authorList>
            <person name="Narita B."/>
            <person name="Kawabe Y."/>
            <person name="Kin K."/>
            <person name="Saito T."/>
            <person name="Gibbs R."/>
            <person name="Kuspa A."/>
            <person name="Muzny D."/>
            <person name="Queller D."/>
            <person name="Richards S."/>
            <person name="Strassman J."/>
            <person name="Sucgang R."/>
            <person name="Worley K."/>
            <person name="Schaap P."/>
        </authorList>
    </citation>
    <scope>NUCLEOTIDE SEQUENCE</scope>
    <source>
        <strain evidence="5">QSvi11</strain>
    </source>
</reference>
<feature type="region of interest" description="Disordered" evidence="3">
    <location>
        <begin position="1218"/>
        <end position="1281"/>
    </location>
</feature>
<feature type="compositionally biased region" description="Polar residues" evidence="3">
    <location>
        <begin position="422"/>
        <end position="451"/>
    </location>
</feature>
<feature type="region of interest" description="Disordered" evidence="3">
    <location>
        <begin position="539"/>
        <end position="564"/>
    </location>
</feature>
<feature type="region of interest" description="Disordered" evidence="3">
    <location>
        <begin position="110"/>
        <end position="159"/>
    </location>
</feature>
<feature type="compositionally biased region" description="Low complexity" evidence="3">
    <location>
        <begin position="204"/>
        <end position="213"/>
    </location>
</feature>
<feature type="compositionally biased region" description="Low complexity" evidence="3">
    <location>
        <begin position="1234"/>
        <end position="1249"/>
    </location>
</feature>
<comment type="caution">
    <text evidence="5">The sequence shown here is derived from an EMBL/GenBank/DDBJ whole genome shotgun (WGS) entry which is preliminary data.</text>
</comment>
<evidence type="ECO:0000256" key="2">
    <source>
        <dbReference type="RuleBase" id="RU000682"/>
    </source>
</evidence>
<sequence length="1281" mass="139623">MDTPSPQQPSTLHQSGSGPQTSFSGSYCNYDLFTQDTLFDPTFSSMETDNNNELKNNGVATSNININHHNGGNGNMPIFYIQHNTPQQIYQQQQQIHPSQQIYQQMHHIQQQQQQLHHQGSYEQLQQQHHNHNQYELQHIQHQQQQNGIDYNQQQTSPPQHIYTNTSQNIFNNYQQHMSTGISIPNAQQLQQQQFKSNPTDIKQQQPPQQQQQLQAIPNQYVVHNSFSAPAATYSQSYNSYLSRSTPSLFVNTSNLNGGISETDDSFKPVLIHNNNNPSSPSPSSSSYLSMPSSTPVQIIPESNNHNNQINSSGGFHIGTPGTPTSSLANSLLDINLSSSPSSTPSSPIVSSIVKKSGKSSGSSSGSSRKKPTKHDSIENMATMIKSSNLKEGKRSNSSPNLKKQLQLQQIQQQLSLIPQNGDSNLIPQPFNSNENNNDTSFGNDTSIDNNNNGSLSNATLCSPNTQLGVSIPDSPLLFSQSSPSQSPRSVKGKKIQVSTAGGAAVQAIHSPQSLTSPNLSSSHGTLLTPTMSGLSLSASFGQTPFSPPSSQQPPLASSPNLSSSPLLNRSNSFLGMGRLDLQDSCGSIGGGELSPTSSPGLSSSTSNLIQFNSVFSIFSNPEFIKKLRDAFVPLQFNPDESSLEDNIHKLKSVISNLQDNVKKDLSASMMELSSDCQKDVYDDQLSPSVVQKKFTNFNLFRMMMLPDSQNVSIPLPTFHSGYALVGSTDAAYKNQLSHSNSFNQSSDEMFKDNTDNDKDSDDYINSSGDKYVNNVNSNGSDTDHNDSCNNSNNITTQQSNNNNSCNNNNNNVNNENCINGNLNSSGKRSKKILRGDSSNNIVFSPNINANDSNNTPRSNSFDSIKSEDIKNEVISEDNVTINGGNNNNSMLSGSWGVLPPQQYGIIPDYSMGIPPQYLYNTVVNPSSYLYSHNPYAISTTTTSMSMLPPSTSTLLSTSYSCIPPPSSSSSTPTPPPVNHQTPLIPMVDNQQQHLISNSPMLSPMVNDQSMMIPITPPQQQMSSMTSTPPIPSDQQQQQMIASPILNHPPSSPLSSPIQQNNNNNEQSSLSSSTSSTPQSIQKRTLIPPLQIPTTPQQQSLSQPSTPTSANRVTPRIPLIALSALSQARDLANNLNSPNSPGRSPRSPRFSDDGSLSPSSQKKKRRSSFTDNQTKKLNEYFLRLENNNCKYTNEEVQQIASEVSLTDHQVKIFFQNRKARSRPSYNSPRGSSGGSLLSSSTSSTAASTLNLTPPQNPKTMALMNNETSMDSSSPTNSFEDE</sequence>
<gene>
    <name evidence="5" type="ORF">CYY_000882</name>
</gene>
<feature type="region of interest" description="Disordered" evidence="3">
    <location>
        <begin position="1"/>
        <end position="21"/>
    </location>
</feature>
<evidence type="ECO:0000256" key="3">
    <source>
        <dbReference type="SAM" id="MobiDB-lite"/>
    </source>
</evidence>